<dbReference type="GO" id="GO:0016491">
    <property type="term" value="F:oxidoreductase activity"/>
    <property type="evidence" value="ECO:0007669"/>
    <property type="project" value="InterPro"/>
</dbReference>
<evidence type="ECO:0000259" key="1">
    <source>
        <dbReference type="Pfam" id="PF14512"/>
    </source>
</evidence>
<dbReference type="RefSeq" id="WP_069700769.1">
    <property type="nucleotide sequence ID" value="NZ_MJAT01000001.1"/>
</dbReference>
<dbReference type="PANTHER" id="PTHR23026">
    <property type="entry name" value="NADPH NITROREDUCTASE"/>
    <property type="match status" value="1"/>
</dbReference>
<evidence type="ECO:0000313" key="3">
    <source>
        <dbReference type="Proteomes" id="UP000095255"/>
    </source>
</evidence>
<feature type="domain" description="Putative nitroreductase TM1586" evidence="1">
    <location>
        <begin position="14"/>
        <end position="255"/>
    </location>
</feature>
<dbReference type="Gene3D" id="3.40.109.30">
    <property type="entry name" value="putative nitroreductase (tm1586), domain 2"/>
    <property type="match status" value="1"/>
</dbReference>
<dbReference type="InterPro" id="IPR000415">
    <property type="entry name" value="Nitroreductase-like"/>
</dbReference>
<comment type="caution">
    <text evidence="2">The sequence shown here is derived from an EMBL/GenBank/DDBJ whole genome shotgun (WGS) entry which is preliminary data.</text>
</comment>
<dbReference type="Pfam" id="PF14512">
    <property type="entry name" value="TM1586_NiRdase"/>
    <property type="match status" value="1"/>
</dbReference>
<name>A0A1E5L9S5_9FIRM</name>
<dbReference type="AlphaFoldDB" id="A0A1E5L9S5"/>
<accession>A0A1E5L9S5</accession>
<dbReference type="OrthoDB" id="9814075at2"/>
<organism evidence="2 3">
    <name type="scientific">Desulfuribacillus stibiiarsenatis</name>
    <dbReference type="NCBI Taxonomy" id="1390249"/>
    <lineage>
        <taxon>Bacteria</taxon>
        <taxon>Bacillati</taxon>
        <taxon>Bacillota</taxon>
        <taxon>Desulfuribacillia</taxon>
        <taxon>Desulfuribacillales</taxon>
        <taxon>Desulfuribacillaceae</taxon>
        <taxon>Desulfuribacillus</taxon>
    </lineage>
</organism>
<dbReference type="STRING" id="1390249.BHU72_01105"/>
<dbReference type="SUPFAM" id="SSF55469">
    <property type="entry name" value="FMN-dependent nitroreductase-like"/>
    <property type="match status" value="1"/>
</dbReference>
<dbReference type="EMBL" id="MJAT01000001">
    <property type="protein sequence ID" value="OEH86891.1"/>
    <property type="molecule type" value="Genomic_DNA"/>
</dbReference>
<proteinExistence type="predicted"/>
<dbReference type="Gene3D" id="3.40.109.10">
    <property type="entry name" value="NADH Oxidase"/>
    <property type="match status" value="1"/>
</dbReference>
<gene>
    <name evidence="2" type="ORF">BHU72_01105</name>
</gene>
<dbReference type="Proteomes" id="UP000095255">
    <property type="component" value="Unassembled WGS sequence"/>
</dbReference>
<reference evidence="2 3" key="1">
    <citation type="submission" date="2016-09" db="EMBL/GenBank/DDBJ databases">
        <title>Desulfuribacillus arsenicus sp. nov., an obligately anaerobic, dissimilatory arsenic- and antimonate-reducing bacterium isolated from anoxic sediments.</title>
        <authorList>
            <person name="Abin C.A."/>
            <person name="Hollibaugh J.T."/>
        </authorList>
    </citation>
    <scope>NUCLEOTIDE SEQUENCE [LARGE SCALE GENOMIC DNA]</scope>
    <source>
        <strain evidence="2 3">MLFW-2</strain>
    </source>
</reference>
<evidence type="ECO:0000313" key="2">
    <source>
        <dbReference type="EMBL" id="OEH86891.1"/>
    </source>
</evidence>
<dbReference type="InterPro" id="IPR050627">
    <property type="entry name" value="Nitroreductase/BluB"/>
</dbReference>
<dbReference type="PANTHER" id="PTHR23026:SF123">
    <property type="entry name" value="NAD(P)H NITROREDUCTASE RV3131-RELATED"/>
    <property type="match status" value="1"/>
</dbReference>
<dbReference type="InterPro" id="IPR029478">
    <property type="entry name" value="TM1586_NiRdase"/>
</dbReference>
<protein>
    <submittedName>
        <fullName evidence="2">Nitroreductase</fullName>
    </submittedName>
</protein>
<keyword evidence="3" id="KW-1185">Reference proteome</keyword>
<sequence>MALTKKVFAKPMTDIITERISVRTYNPKGLTETVRNDLIEYGKTIIPPFQSKIRFEIIENDGIADSTKGKIGTYGVIKGSKYYIAAVVENGEKNLEDIGYTLEQLILYATSKGLGTCWLGGTFTKSSFERMVQLKEHEILPIITPVGYPAENKSLIERMMRYLANSKNRKPWEELFFNQDVQSPLIQEEASSYKDVLEMVRLAPSASNKQPWRVVKVDNQWHFYLAHNRTYSKAMRYNLQRIDLGIAMCHFELTASELGLQGSWQIQSNYPSVNSMDWEYIATWQG</sequence>